<comment type="catalytic activity">
    <reaction evidence="6">
        <text>UDP-N-acetyl-alpha-D-glucosamine + ATP = UDP-N-acetyl-alpha-D-glucosamine 3'-phosphate + ADP + H(+)</text>
        <dbReference type="Rhea" id="RHEA:32671"/>
        <dbReference type="ChEBI" id="CHEBI:15378"/>
        <dbReference type="ChEBI" id="CHEBI:30616"/>
        <dbReference type="ChEBI" id="CHEBI:57705"/>
        <dbReference type="ChEBI" id="CHEBI:64353"/>
        <dbReference type="ChEBI" id="CHEBI:456216"/>
        <dbReference type="EC" id="2.7.1.176"/>
    </reaction>
</comment>
<evidence type="ECO:0000256" key="5">
    <source>
        <dbReference type="ARBA" id="ARBA00032897"/>
    </source>
</evidence>
<evidence type="ECO:0000313" key="8">
    <source>
        <dbReference type="EMBL" id="SFA55156.1"/>
    </source>
</evidence>
<keyword evidence="4" id="KW-0067">ATP-binding</keyword>
<evidence type="ECO:0000256" key="1">
    <source>
        <dbReference type="ARBA" id="ARBA00009104"/>
    </source>
</evidence>
<dbReference type="OrthoDB" id="4451554at2"/>
<dbReference type="EC" id="2.7.1.176" evidence="2"/>
<dbReference type="Gene3D" id="3.40.50.300">
    <property type="entry name" value="P-loop containing nucleotide triphosphate hydrolases"/>
    <property type="match status" value="1"/>
</dbReference>
<proteinExistence type="inferred from homology"/>
<protein>
    <recommendedName>
        <fullName evidence="5">UDP-N-acetylglucosamine kinase</fullName>
        <ecNumber evidence="2">2.7.1.176</ecNumber>
    </recommendedName>
    <alternativeName>
        <fullName evidence="5">UDP-N-acetylglucosamine kinase</fullName>
    </alternativeName>
</protein>
<evidence type="ECO:0000256" key="4">
    <source>
        <dbReference type="ARBA" id="ARBA00022840"/>
    </source>
</evidence>
<evidence type="ECO:0000313" key="9">
    <source>
        <dbReference type="Proteomes" id="UP000182054"/>
    </source>
</evidence>
<dbReference type="GO" id="GO:0005524">
    <property type="term" value="F:ATP binding"/>
    <property type="evidence" value="ECO:0007669"/>
    <property type="project" value="UniProtKB-KW"/>
</dbReference>
<dbReference type="GO" id="GO:0016301">
    <property type="term" value="F:kinase activity"/>
    <property type="evidence" value="ECO:0007669"/>
    <property type="project" value="InterPro"/>
</dbReference>
<accession>A0A1I0TW53</accession>
<gene>
    <name evidence="8" type="ORF">SAMN05444374_109158</name>
</gene>
<keyword evidence="3" id="KW-0547">Nucleotide-binding</keyword>
<dbReference type="AlphaFoldDB" id="A0A1I0TW53"/>
<reference evidence="8 9" key="1">
    <citation type="submission" date="2016-10" db="EMBL/GenBank/DDBJ databases">
        <authorList>
            <person name="de Groot N.N."/>
        </authorList>
    </citation>
    <scope>NUCLEOTIDE SEQUENCE [LARGE SCALE GENOMIC DNA]</scope>
    <source>
        <strain evidence="8 9">DSM 44908</strain>
    </source>
</reference>
<evidence type="ECO:0000256" key="3">
    <source>
        <dbReference type="ARBA" id="ARBA00022741"/>
    </source>
</evidence>
<dbReference type="InterPro" id="IPR027417">
    <property type="entry name" value="P-loop_NTPase"/>
</dbReference>
<name>A0A1I0TW53_9NOCA</name>
<dbReference type="RefSeq" id="WP_082895222.1">
    <property type="nucleotide sequence ID" value="NZ_FOJN01000009.1"/>
</dbReference>
<evidence type="ECO:0000256" key="2">
    <source>
        <dbReference type="ARBA" id="ARBA00011963"/>
    </source>
</evidence>
<dbReference type="SUPFAM" id="SSF52540">
    <property type="entry name" value="P-loop containing nucleoside triphosphate hydrolases"/>
    <property type="match status" value="1"/>
</dbReference>
<dbReference type="EMBL" id="FOJN01000009">
    <property type="protein sequence ID" value="SFA55156.1"/>
    <property type="molecule type" value="Genomic_DNA"/>
</dbReference>
<evidence type="ECO:0000259" key="7">
    <source>
        <dbReference type="Pfam" id="PF06414"/>
    </source>
</evidence>
<dbReference type="InterPro" id="IPR010488">
    <property type="entry name" value="Zeta_toxin_domain"/>
</dbReference>
<feature type="domain" description="Zeta toxin" evidence="7">
    <location>
        <begin position="53"/>
        <end position="241"/>
    </location>
</feature>
<dbReference type="Proteomes" id="UP000182054">
    <property type="component" value="Unassembled WGS sequence"/>
</dbReference>
<comment type="similarity">
    <text evidence="1">Belongs to the zeta toxin family.</text>
</comment>
<dbReference type="GeneID" id="85486417"/>
<sequence length="285" mass="31240">MIDDVGLRDSVAAQLIAMSAPGGRLHTDASDNSSALYAGKIERFAFRKRVIADYLDRQSPPREGHSAVVTAGAPGAGKTTALRHVRGYDPAEFRVLDPDIVKDRLIEQALRDGIYDDVLATTLADGHALAPRELAALVHRESTQLTDRIRSICTSRRENIVIEGTLSWKGLPAELGTELAHADYRSIEVIAIDADQRTCHEQALSRWWSGRRQWVEGTDTLGGRFTPPAAIDICYRGAESLCIAHAIELEERAAATFDNSRLVVLRRRAGGDLGVLFERVHPAAE</sequence>
<evidence type="ECO:0000256" key="6">
    <source>
        <dbReference type="ARBA" id="ARBA00048178"/>
    </source>
</evidence>
<dbReference type="Pfam" id="PF06414">
    <property type="entry name" value="Zeta_toxin"/>
    <property type="match status" value="1"/>
</dbReference>
<organism evidence="8 9">
    <name type="scientific">Rhodococcoides kroppenstedtii</name>
    <dbReference type="NCBI Taxonomy" id="293050"/>
    <lineage>
        <taxon>Bacteria</taxon>
        <taxon>Bacillati</taxon>
        <taxon>Actinomycetota</taxon>
        <taxon>Actinomycetes</taxon>
        <taxon>Mycobacteriales</taxon>
        <taxon>Nocardiaceae</taxon>
        <taxon>Rhodococcoides</taxon>
    </lineage>
</organism>